<keyword evidence="3" id="KW-1185">Reference proteome</keyword>
<dbReference type="EMBL" id="LXQA010643344">
    <property type="protein sequence ID" value="MCI63777.1"/>
    <property type="molecule type" value="Genomic_DNA"/>
</dbReference>
<dbReference type="AlphaFoldDB" id="A0A392TTK6"/>
<feature type="compositionally biased region" description="Basic and acidic residues" evidence="1">
    <location>
        <begin position="47"/>
        <end position="59"/>
    </location>
</feature>
<organism evidence="2 3">
    <name type="scientific">Trifolium medium</name>
    <dbReference type="NCBI Taxonomy" id="97028"/>
    <lineage>
        <taxon>Eukaryota</taxon>
        <taxon>Viridiplantae</taxon>
        <taxon>Streptophyta</taxon>
        <taxon>Embryophyta</taxon>
        <taxon>Tracheophyta</taxon>
        <taxon>Spermatophyta</taxon>
        <taxon>Magnoliopsida</taxon>
        <taxon>eudicotyledons</taxon>
        <taxon>Gunneridae</taxon>
        <taxon>Pentapetalae</taxon>
        <taxon>rosids</taxon>
        <taxon>fabids</taxon>
        <taxon>Fabales</taxon>
        <taxon>Fabaceae</taxon>
        <taxon>Papilionoideae</taxon>
        <taxon>50 kb inversion clade</taxon>
        <taxon>NPAAA clade</taxon>
        <taxon>Hologalegina</taxon>
        <taxon>IRL clade</taxon>
        <taxon>Trifolieae</taxon>
        <taxon>Trifolium</taxon>
    </lineage>
</organism>
<evidence type="ECO:0000313" key="2">
    <source>
        <dbReference type="EMBL" id="MCI63777.1"/>
    </source>
</evidence>
<protein>
    <submittedName>
        <fullName evidence="2">Uncharacterized protein</fullName>
    </submittedName>
</protein>
<comment type="caution">
    <text evidence="2">The sequence shown here is derived from an EMBL/GenBank/DDBJ whole genome shotgun (WGS) entry which is preliminary data.</text>
</comment>
<feature type="region of interest" description="Disordered" evidence="1">
    <location>
        <begin position="39"/>
        <end position="78"/>
    </location>
</feature>
<sequence>MKAEGVIITGADITQVPADDKKRKRIVKVRKKNVKIKNISASGAKASEGKTTTDEKKASESTATEAIGASEAKETDKG</sequence>
<feature type="non-terminal residue" evidence="2">
    <location>
        <position position="78"/>
    </location>
</feature>
<proteinExistence type="predicted"/>
<evidence type="ECO:0000256" key="1">
    <source>
        <dbReference type="SAM" id="MobiDB-lite"/>
    </source>
</evidence>
<evidence type="ECO:0000313" key="3">
    <source>
        <dbReference type="Proteomes" id="UP000265520"/>
    </source>
</evidence>
<name>A0A392TTK6_9FABA</name>
<dbReference type="Proteomes" id="UP000265520">
    <property type="component" value="Unassembled WGS sequence"/>
</dbReference>
<reference evidence="2 3" key="1">
    <citation type="journal article" date="2018" name="Front. Plant Sci.">
        <title>Red Clover (Trifolium pratense) and Zigzag Clover (T. medium) - A Picture of Genomic Similarities and Differences.</title>
        <authorList>
            <person name="Dluhosova J."/>
            <person name="Istvanek J."/>
            <person name="Nedelnik J."/>
            <person name="Repkova J."/>
        </authorList>
    </citation>
    <scope>NUCLEOTIDE SEQUENCE [LARGE SCALE GENOMIC DNA]</scope>
    <source>
        <strain evidence="3">cv. 10/8</strain>
        <tissue evidence="2">Leaf</tissue>
    </source>
</reference>
<accession>A0A392TTK6</accession>